<accession>A0AAW2JIW1</accession>
<protein>
    <recommendedName>
        <fullName evidence="1">Retroviral polymerase SH3-like domain-containing protein</fullName>
    </recommendedName>
</protein>
<dbReference type="AlphaFoldDB" id="A0AAW2JIW1"/>
<sequence>MVPKHKKKKLGPKTVDAVFLGYVETSYALRFMVIKSEISGIEVNTIVEFRDVFFIEDVFPMETGIPSNVSLDDSLAATSILEHMEKMTNVGLNPNSISLTHEESNEPRWTDVYVVFLSKEESI</sequence>
<feature type="domain" description="Retroviral polymerase SH3-like" evidence="1">
    <location>
        <begin position="2"/>
        <end position="64"/>
    </location>
</feature>
<dbReference type="InterPro" id="IPR057670">
    <property type="entry name" value="SH3_retrovirus"/>
</dbReference>
<dbReference type="Pfam" id="PF25597">
    <property type="entry name" value="SH3_retrovirus"/>
    <property type="match status" value="1"/>
</dbReference>
<dbReference type="EMBL" id="JACGWM010001293">
    <property type="protein sequence ID" value="KAL0293883.1"/>
    <property type="molecule type" value="Genomic_DNA"/>
</dbReference>
<gene>
    <name evidence="2" type="ORF">Scaly_3134200</name>
</gene>
<name>A0AAW2JIW1_9LAMI</name>
<proteinExistence type="predicted"/>
<evidence type="ECO:0000259" key="1">
    <source>
        <dbReference type="Pfam" id="PF25597"/>
    </source>
</evidence>
<organism evidence="2">
    <name type="scientific">Sesamum calycinum</name>
    <dbReference type="NCBI Taxonomy" id="2727403"/>
    <lineage>
        <taxon>Eukaryota</taxon>
        <taxon>Viridiplantae</taxon>
        <taxon>Streptophyta</taxon>
        <taxon>Embryophyta</taxon>
        <taxon>Tracheophyta</taxon>
        <taxon>Spermatophyta</taxon>
        <taxon>Magnoliopsida</taxon>
        <taxon>eudicotyledons</taxon>
        <taxon>Gunneridae</taxon>
        <taxon>Pentapetalae</taxon>
        <taxon>asterids</taxon>
        <taxon>lamiids</taxon>
        <taxon>Lamiales</taxon>
        <taxon>Pedaliaceae</taxon>
        <taxon>Sesamum</taxon>
    </lineage>
</organism>
<evidence type="ECO:0000313" key="2">
    <source>
        <dbReference type="EMBL" id="KAL0293883.1"/>
    </source>
</evidence>
<comment type="caution">
    <text evidence="2">The sequence shown here is derived from an EMBL/GenBank/DDBJ whole genome shotgun (WGS) entry which is preliminary data.</text>
</comment>
<reference evidence="2" key="1">
    <citation type="submission" date="2020-06" db="EMBL/GenBank/DDBJ databases">
        <authorList>
            <person name="Li T."/>
            <person name="Hu X."/>
            <person name="Zhang T."/>
            <person name="Song X."/>
            <person name="Zhang H."/>
            <person name="Dai N."/>
            <person name="Sheng W."/>
            <person name="Hou X."/>
            <person name="Wei L."/>
        </authorList>
    </citation>
    <scope>NUCLEOTIDE SEQUENCE</scope>
    <source>
        <strain evidence="2">KEN8</strain>
        <tissue evidence="2">Leaf</tissue>
    </source>
</reference>
<reference evidence="2" key="2">
    <citation type="journal article" date="2024" name="Plant">
        <title>Genomic evolution and insights into agronomic trait innovations of Sesamum species.</title>
        <authorList>
            <person name="Miao H."/>
            <person name="Wang L."/>
            <person name="Qu L."/>
            <person name="Liu H."/>
            <person name="Sun Y."/>
            <person name="Le M."/>
            <person name="Wang Q."/>
            <person name="Wei S."/>
            <person name="Zheng Y."/>
            <person name="Lin W."/>
            <person name="Duan Y."/>
            <person name="Cao H."/>
            <person name="Xiong S."/>
            <person name="Wang X."/>
            <person name="Wei L."/>
            <person name="Li C."/>
            <person name="Ma Q."/>
            <person name="Ju M."/>
            <person name="Zhao R."/>
            <person name="Li G."/>
            <person name="Mu C."/>
            <person name="Tian Q."/>
            <person name="Mei H."/>
            <person name="Zhang T."/>
            <person name="Gao T."/>
            <person name="Zhang H."/>
        </authorList>
    </citation>
    <scope>NUCLEOTIDE SEQUENCE</scope>
    <source>
        <strain evidence="2">KEN8</strain>
    </source>
</reference>